<dbReference type="PANTHER" id="PTHR31973:SF187">
    <property type="entry name" value="MUTATOR TRANSPOSASE MUDRA PROTEIN"/>
    <property type="match status" value="1"/>
</dbReference>
<feature type="non-terminal residue" evidence="7">
    <location>
        <position position="1"/>
    </location>
</feature>
<proteinExistence type="predicted"/>
<dbReference type="Pfam" id="PF04434">
    <property type="entry name" value="SWIM"/>
    <property type="match status" value="1"/>
</dbReference>
<keyword evidence="3" id="KW-0862">Zinc</keyword>
<feature type="compositionally biased region" description="Basic residues" evidence="5">
    <location>
        <begin position="110"/>
        <end position="125"/>
    </location>
</feature>
<evidence type="ECO:0000313" key="7">
    <source>
        <dbReference type="EMBL" id="KAL0428524.1"/>
    </source>
</evidence>
<keyword evidence="1" id="KW-0479">Metal-binding</keyword>
<dbReference type="PANTHER" id="PTHR31973">
    <property type="entry name" value="POLYPROTEIN, PUTATIVE-RELATED"/>
    <property type="match status" value="1"/>
</dbReference>
<dbReference type="EMBL" id="JACGWN010000010">
    <property type="protein sequence ID" value="KAL0428524.1"/>
    <property type="molecule type" value="Genomic_DNA"/>
</dbReference>
<organism evidence="7">
    <name type="scientific">Sesamum latifolium</name>
    <dbReference type="NCBI Taxonomy" id="2727402"/>
    <lineage>
        <taxon>Eukaryota</taxon>
        <taxon>Viridiplantae</taxon>
        <taxon>Streptophyta</taxon>
        <taxon>Embryophyta</taxon>
        <taxon>Tracheophyta</taxon>
        <taxon>Spermatophyta</taxon>
        <taxon>Magnoliopsida</taxon>
        <taxon>eudicotyledons</taxon>
        <taxon>Gunneridae</taxon>
        <taxon>Pentapetalae</taxon>
        <taxon>asterids</taxon>
        <taxon>lamiids</taxon>
        <taxon>Lamiales</taxon>
        <taxon>Pedaliaceae</taxon>
        <taxon>Sesamum</taxon>
    </lineage>
</organism>
<protein>
    <recommendedName>
        <fullName evidence="6">SWIM-type domain-containing protein</fullName>
    </recommendedName>
</protein>
<feature type="compositionally biased region" description="Basic and acidic residues" evidence="5">
    <location>
        <begin position="100"/>
        <end position="109"/>
    </location>
</feature>
<dbReference type="InterPro" id="IPR006564">
    <property type="entry name" value="Znf_PMZ"/>
</dbReference>
<feature type="region of interest" description="Disordered" evidence="5">
    <location>
        <begin position="87"/>
        <end position="125"/>
    </location>
</feature>
<dbReference type="PROSITE" id="PS50966">
    <property type="entry name" value="ZF_SWIM"/>
    <property type="match status" value="1"/>
</dbReference>
<evidence type="ECO:0000256" key="3">
    <source>
        <dbReference type="ARBA" id="ARBA00022833"/>
    </source>
</evidence>
<reference evidence="7" key="2">
    <citation type="journal article" date="2024" name="Plant">
        <title>Genomic evolution and insights into agronomic trait innovations of Sesamum species.</title>
        <authorList>
            <person name="Miao H."/>
            <person name="Wang L."/>
            <person name="Qu L."/>
            <person name="Liu H."/>
            <person name="Sun Y."/>
            <person name="Le M."/>
            <person name="Wang Q."/>
            <person name="Wei S."/>
            <person name="Zheng Y."/>
            <person name="Lin W."/>
            <person name="Duan Y."/>
            <person name="Cao H."/>
            <person name="Xiong S."/>
            <person name="Wang X."/>
            <person name="Wei L."/>
            <person name="Li C."/>
            <person name="Ma Q."/>
            <person name="Ju M."/>
            <person name="Zhao R."/>
            <person name="Li G."/>
            <person name="Mu C."/>
            <person name="Tian Q."/>
            <person name="Mei H."/>
            <person name="Zhang T."/>
            <person name="Gao T."/>
            <person name="Zhang H."/>
        </authorList>
    </citation>
    <scope>NUCLEOTIDE SEQUENCE</scope>
    <source>
        <strain evidence="7">KEN1</strain>
    </source>
</reference>
<name>A0AAW2VFT7_9LAMI</name>
<gene>
    <name evidence="7" type="ORF">Slati_3027200</name>
</gene>
<comment type="caution">
    <text evidence="7">The sequence shown here is derived from an EMBL/GenBank/DDBJ whole genome shotgun (WGS) entry which is preliminary data.</text>
</comment>
<feature type="compositionally biased region" description="Low complexity" evidence="5">
    <location>
        <begin position="88"/>
        <end position="97"/>
    </location>
</feature>
<dbReference type="SMART" id="SM00575">
    <property type="entry name" value="ZnF_PMZ"/>
    <property type="match status" value="1"/>
</dbReference>
<evidence type="ECO:0000259" key="6">
    <source>
        <dbReference type="PROSITE" id="PS50966"/>
    </source>
</evidence>
<reference evidence="7" key="1">
    <citation type="submission" date="2020-06" db="EMBL/GenBank/DDBJ databases">
        <authorList>
            <person name="Li T."/>
            <person name="Hu X."/>
            <person name="Zhang T."/>
            <person name="Song X."/>
            <person name="Zhang H."/>
            <person name="Dai N."/>
            <person name="Sheng W."/>
            <person name="Hou X."/>
            <person name="Wei L."/>
        </authorList>
    </citation>
    <scope>NUCLEOTIDE SEQUENCE</scope>
    <source>
        <strain evidence="7">KEN1</strain>
        <tissue evidence="7">Leaf</tissue>
    </source>
</reference>
<feature type="domain" description="SWIM-type" evidence="6">
    <location>
        <begin position="11"/>
        <end position="43"/>
    </location>
</feature>
<sequence>ITRFHAMGSQYSVDLERRTCTCRIWQLSGIPCKHECSAIFHQTLMPEDMVHPYYTVVAYKQVYEPAILPISGELLWSETLFIPPLPPNFGRGPGRPAGARRREPDEQPVKNKKRKSKKPVKQVKLKRQHVWKNIPAEVFSLQGHKRGGSKGNPKPRKHSVYVDPHKEIVAASGTVANANPVILPPENPQEDTSQENEPTQTILTELGPAITPTSQPGPSIYEQLQMAHNNISMLPPVTLQPRLSIKAPPPMTGIAFMPSSQLDQQFQLPKTSLRWVDKSL</sequence>
<dbReference type="AlphaFoldDB" id="A0AAW2VFT7"/>
<accession>A0AAW2VFT7</accession>
<evidence type="ECO:0000256" key="2">
    <source>
        <dbReference type="ARBA" id="ARBA00022771"/>
    </source>
</evidence>
<keyword evidence="2 4" id="KW-0863">Zinc-finger</keyword>
<dbReference type="GO" id="GO:0008270">
    <property type="term" value="F:zinc ion binding"/>
    <property type="evidence" value="ECO:0007669"/>
    <property type="project" value="UniProtKB-KW"/>
</dbReference>
<evidence type="ECO:0000256" key="1">
    <source>
        <dbReference type="ARBA" id="ARBA00022723"/>
    </source>
</evidence>
<dbReference type="InterPro" id="IPR007527">
    <property type="entry name" value="Znf_SWIM"/>
</dbReference>
<evidence type="ECO:0000256" key="4">
    <source>
        <dbReference type="PROSITE-ProRule" id="PRU00325"/>
    </source>
</evidence>
<evidence type="ECO:0000256" key="5">
    <source>
        <dbReference type="SAM" id="MobiDB-lite"/>
    </source>
</evidence>